<dbReference type="PANTHER" id="PTHR42928">
    <property type="entry name" value="TRICARBOXYLATE-BINDING PROTEIN"/>
    <property type="match status" value="1"/>
</dbReference>
<dbReference type="InterPro" id="IPR042100">
    <property type="entry name" value="Bug_dom1"/>
</dbReference>
<accession>A0A6B2R475</accession>
<dbReference type="PIRSF" id="PIRSF017082">
    <property type="entry name" value="YflP"/>
    <property type="match status" value="1"/>
</dbReference>
<sequence length="327" mass="34379">MKKYLSRVACLLGLATFSLAVAPSAYAQQAWPDKPVNFIVPFPPGGPVDTAARLTTQPLSKLWNVTAPIDNKAGAGGIVGAQAAVKAPADGYHYFFAAIHHSVLPSLKNNLSYDIQKDFVPVGLTARFPIVLVVNPSLPVNTVAELIAYAKANPNKLAYSSSGTGGGTHLAGELFNSQAKTTMQHIPYKGSAPAMQDLVGGQVQVMFADGPSALPFIKAGKIRALGVGNPTPSAFFPGVPTIASAGLPDYEAYSWTGVVAPAGTPDAIVKRLNADMVKVLKDPKTIESLMAAGAEPMPGTPEEFRAFLNNEIKKWGDIIRTAKITVD</sequence>
<evidence type="ECO:0000256" key="1">
    <source>
        <dbReference type="ARBA" id="ARBA00006987"/>
    </source>
</evidence>
<reference evidence="3" key="1">
    <citation type="submission" date="2020-02" db="EMBL/GenBank/DDBJ databases">
        <authorList>
            <person name="Chen W.-M."/>
        </authorList>
    </citation>
    <scope>NUCLEOTIDE SEQUENCE</scope>
    <source>
        <strain evidence="3">NBD-18</strain>
    </source>
</reference>
<dbReference type="Gene3D" id="3.40.190.150">
    <property type="entry name" value="Bordetella uptake gene, domain 1"/>
    <property type="match status" value="1"/>
</dbReference>
<dbReference type="SUPFAM" id="SSF53850">
    <property type="entry name" value="Periplasmic binding protein-like II"/>
    <property type="match status" value="1"/>
</dbReference>
<protein>
    <submittedName>
        <fullName evidence="3">Tripartite tricarboxylate transporter substrate binding protein</fullName>
    </submittedName>
</protein>
<evidence type="ECO:0000313" key="3">
    <source>
        <dbReference type="EMBL" id="NDY83797.1"/>
    </source>
</evidence>
<dbReference type="PANTHER" id="PTHR42928:SF5">
    <property type="entry name" value="BLR1237 PROTEIN"/>
    <property type="match status" value="1"/>
</dbReference>
<comment type="caution">
    <text evidence="3">The sequence shown here is derived from an EMBL/GenBank/DDBJ whole genome shotgun (WGS) entry which is preliminary data.</text>
</comment>
<dbReference type="AlphaFoldDB" id="A0A6B2R475"/>
<dbReference type="CDD" id="cd13578">
    <property type="entry name" value="PBP2_Bug27"/>
    <property type="match status" value="1"/>
</dbReference>
<comment type="similarity">
    <text evidence="1">Belongs to the UPF0065 (bug) family.</text>
</comment>
<evidence type="ECO:0000256" key="2">
    <source>
        <dbReference type="SAM" id="SignalP"/>
    </source>
</evidence>
<dbReference type="InterPro" id="IPR005064">
    <property type="entry name" value="BUG"/>
</dbReference>
<proteinExistence type="inferred from homology"/>
<feature type="chain" id="PRO_5025401079" evidence="2">
    <location>
        <begin position="28"/>
        <end position="327"/>
    </location>
</feature>
<dbReference type="EMBL" id="JAAGRN010000007">
    <property type="protein sequence ID" value="NDY83797.1"/>
    <property type="molecule type" value="Genomic_DNA"/>
</dbReference>
<dbReference type="Pfam" id="PF03401">
    <property type="entry name" value="TctC"/>
    <property type="match status" value="1"/>
</dbReference>
<organism evidence="3">
    <name type="scientific">Sheuella amnicola</name>
    <dbReference type="NCBI Taxonomy" id="2707330"/>
    <lineage>
        <taxon>Bacteria</taxon>
        <taxon>Pseudomonadati</taxon>
        <taxon>Pseudomonadota</taxon>
        <taxon>Betaproteobacteria</taxon>
        <taxon>Burkholderiales</taxon>
        <taxon>Alcaligenaceae</taxon>
        <taxon>Sheuella</taxon>
    </lineage>
</organism>
<gene>
    <name evidence="3" type="ORF">G3I67_11180</name>
</gene>
<dbReference type="RefSeq" id="WP_163655360.1">
    <property type="nucleotide sequence ID" value="NZ_JAAGRN010000007.1"/>
</dbReference>
<dbReference type="Gene3D" id="3.40.190.10">
    <property type="entry name" value="Periplasmic binding protein-like II"/>
    <property type="match status" value="1"/>
</dbReference>
<keyword evidence="2" id="KW-0732">Signal</keyword>
<feature type="signal peptide" evidence="2">
    <location>
        <begin position="1"/>
        <end position="27"/>
    </location>
</feature>
<name>A0A6B2R475_9BURK</name>